<dbReference type="Gene3D" id="3.90.25.10">
    <property type="entry name" value="UDP-galactose 4-epimerase, domain 1"/>
    <property type="match status" value="1"/>
</dbReference>
<comment type="catalytic activity">
    <reaction evidence="5 6">
        <text>dTDP-beta-L-rhamnose + NADP(+) = dTDP-4-dehydro-beta-L-rhamnose + NADPH + H(+)</text>
        <dbReference type="Rhea" id="RHEA:21796"/>
        <dbReference type="ChEBI" id="CHEBI:15378"/>
        <dbReference type="ChEBI" id="CHEBI:57510"/>
        <dbReference type="ChEBI" id="CHEBI:57783"/>
        <dbReference type="ChEBI" id="CHEBI:58349"/>
        <dbReference type="ChEBI" id="CHEBI:62830"/>
        <dbReference type="EC" id="1.1.1.133"/>
    </reaction>
</comment>
<evidence type="ECO:0000259" key="7">
    <source>
        <dbReference type="Pfam" id="PF04321"/>
    </source>
</evidence>
<dbReference type="PANTHER" id="PTHR10491">
    <property type="entry name" value="DTDP-4-DEHYDRORHAMNOSE REDUCTASE"/>
    <property type="match status" value="1"/>
</dbReference>
<dbReference type="RefSeq" id="WP_087631493.1">
    <property type="nucleotide sequence ID" value="NZ_FCNZ02000013.1"/>
</dbReference>
<gene>
    <name evidence="8" type="ORF">AWB66_03556</name>
</gene>
<evidence type="ECO:0000256" key="2">
    <source>
        <dbReference type="ARBA" id="ARBA00010944"/>
    </source>
</evidence>
<evidence type="ECO:0000256" key="6">
    <source>
        <dbReference type="RuleBase" id="RU364082"/>
    </source>
</evidence>
<dbReference type="InterPro" id="IPR029903">
    <property type="entry name" value="RmlD-like-bd"/>
</dbReference>
<dbReference type="InterPro" id="IPR005913">
    <property type="entry name" value="dTDP_dehydrorham_reduct"/>
</dbReference>
<dbReference type="AlphaFoldDB" id="A0A158IYJ2"/>
<protein>
    <recommendedName>
        <fullName evidence="4 6">dTDP-4-dehydrorhamnose reductase</fullName>
        <ecNumber evidence="3 6">1.1.1.133</ecNumber>
    </recommendedName>
</protein>
<comment type="pathway">
    <text evidence="1 6">Carbohydrate biosynthesis; dTDP-L-rhamnose biosynthesis.</text>
</comment>
<evidence type="ECO:0000256" key="3">
    <source>
        <dbReference type="ARBA" id="ARBA00012929"/>
    </source>
</evidence>
<dbReference type="GO" id="GO:0005829">
    <property type="term" value="C:cytosol"/>
    <property type="evidence" value="ECO:0007669"/>
    <property type="project" value="TreeGrafter"/>
</dbReference>
<proteinExistence type="inferred from homology"/>
<organism evidence="8 9">
    <name type="scientific">Caballeronia telluris</name>
    <dbReference type="NCBI Taxonomy" id="326475"/>
    <lineage>
        <taxon>Bacteria</taxon>
        <taxon>Pseudomonadati</taxon>
        <taxon>Pseudomonadota</taxon>
        <taxon>Betaproteobacteria</taxon>
        <taxon>Burkholderiales</taxon>
        <taxon>Burkholderiaceae</taxon>
        <taxon>Caballeronia</taxon>
    </lineage>
</organism>
<comment type="function">
    <text evidence="6">Catalyzes the reduction of dTDP-6-deoxy-L-lyxo-4-hexulose to yield dTDP-L-rhamnose.</text>
</comment>
<dbReference type="Gene3D" id="3.40.50.720">
    <property type="entry name" value="NAD(P)-binding Rossmann-like Domain"/>
    <property type="match status" value="1"/>
</dbReference>
<dbReference type="Pfam" id="PF04321">
    <property type="entry name" value="RmlD_sub_bind"/>
    <property type="match status" value="1"/>
</dbReference>
<dbReference type="GO" id="GO:0019305">
    <property type="term" value="P:dTDP-rhamnose biosynthetic process"/>
    <property type="evidence" value="ECO:0007669"/>
    <property type="project" value="UniProtKB-UniPathway"/>
</dbReference>
<dbReference type="EC" id="1.1.1.133" evidence="3 6"/>
<dbReference type="CDD" id="cd05254">
    <property type="entry name" value="dTDP_HR_like_SDR_e"/>
    <property type="match status" value="1"/>
</dbReference>
<dbReference type="Proteomes" id="UP000054717">
    <property type="component" value="Unassembled WGS sequence"/>
</dbReference>
<dbReference type="UniPathway" id="UPA00124"/>
<dbReference type="NCBIfam" id="TIGR01214">
    <property type="entry name" value="rmlD"/>
    <property type="match status" value="1"/>
</dbReference>
<sequence>MNESSRLSPSILVIGAGGQVGSELRRSLAVLGRVTALTREQCDLCVTEQVRTVVRSIKPDVIVNAGGYTAVDQAETEVALARAVNADAPRVLAEEAASLNALLVHYSTDYVFDGSKNAPYTEGDTPNPVSEYGASKIAGERAVMESCEKHYIFRTSWLYGANGGNFIKAIMRAAQTRDALTVVNDQVGAPTAAELVADVAAHSVRAYLRSDMPMRSGVYHLCASGEASWYEYARFIVQLMYEAGVPVRVAHEGISPVTSAEYGQAAPRPANSRLDTSLLRSSLGIELPDWQEGVRRFVNRFIDARNVFVDQAPRNI</sequence>
<dbReference type="SUPFAM" id="SSF51735">
    <property type="entry name" value="NAD(P)-binding Rossmann-fold domains"/>
    <property type="match status" value="1"/>
</dbReference>
<evidence type="ECO:0000256" key="1">
    <source>
        <dbReference type="ARBA" id="ARBA00004781"/>
    </source>
</evidence>
<dbReference type="PANTHER" id="PTHR10491:SF4">
    <property type="entry name" value="METHIONINE ADENOSYLTRANSFERASE 2 SUBUNIT BETA"/>
    <property type="match status" value="1"/>
</dbReference>
<evidence type="ECO:0000313" key="8">
    <source>
        <dbReference type="EMBL" id="SAL61555.1"/>
    </source>
</evidence>
<evidence type="ECO:0000313" key="9">
    <source>
        <dbReference type="Proteomes" id="UP000054717"/>
    </source>
</evidence>
<keyword evidence="9" id="KW-1185">Reference proteome</keyword>
<dbReference type="EMBL" id="FCNZ02000013">
    <property type="protein sequence ID" value="SAL61555.1"/>
    <property type="molecule type" value="Genomic_DNA"/>
</dbReference>
<evidence type="ECO:0000256" key="5">
    <source>
        <dbReference type="ARBA" id="ARBA00048200"/>
    </source>
</evidence>
<dbReference type="FunFam" id="3.40.50.720:FF:000159">
    <property type="entry name" value="dTDP-4-dehydrorhamnose reductase"/>
    <property type="match status" value="1"/>
</dbReference>
<accession>A0A158IYJ2</accession>
<comment type="similarity">
    <text evidence="2 6">Belongs to the dTDP-4-dehydrorhamnose reductase family.</text>
</comment>
<dbReference type="GO" id="GO:0008831">
    <property type="term" value="F:dTDP-4-dehydrorhamnose reductase activity"/>
    <property type="evidence" value="ECO:0007669"/>
    <property type="project" value="UniProtKB-EC"/>
</dbReference>
<dbReference type="InterPro" id="IPR036291">
    <property type="entry name" value="NAD(P)-bd_dom_sf"/>
</dbReference>
<keyword evidence="6" id="KW-0521">NADP</keyword>
<reference evidence="8" key="1">
    <citation type="submission" date="2016-01" db="EMBL/GenBank/DDBJ databases">
        <authorList>
            <person name="Peeters Charlotte."/>
        </authorList>
    </citation>
    <scope>NUCLEOTIDE SEQUENCE</scope>
    <source>
        <strain evidence="8">LMG 22936</strain>
    </source>
</reference>
<dbReference type="STRING" id="326475.AWB66_03556"/>
<evidence type="ECO:0000256" key="4">
    <source>
        <dbReference type="ARBA" id="ARBA00017099"/>
    </source>
</evidence>
<name>A0A158IYJ2_9BURK</name>
<keyword evidence="6" id="KW-0560">Oxidoreductase</keyword>
<feature type="domain" description="RmlD-like substrate binding" evidence="7">
    <location>
        <begin position="11"/>
        <end position="301"/>
    </location>
</feature>
<comment type="cofactor">
    <cofactor evidence="6">
        <name>Mg(2+)</name>
        <dbReference type="ChEBI" id="CHEBI:18420"/>
    </cofactor>
    <text evidence="6">Binds 1 Mg(2+) ion per monomer.</text>
</comment>
<comment type="caution">
    <text evidence="8">The sequence shown here is derived from an EMBL/GenBank/DDBJ whole genome shotgun (WGS) entry which is preliminary data.</text>
</comment>